<dbReference type="Gene3D" id="3.40.30.120">
    <property type="match status" value="1"/>
</dbReference>
<protein>
    <recommendedName>
        <fullName evidence="4">FAD binding domain-containing protein</fullName>
    </recommendedName>
</protein>
<dbReference type="EMBL" id="QGDQ01000052">
    <property type="protein sequence ID" value="PWJ45777.1"/>
    <property type="molecule type" value="Genomic_DNA"/>
</dbReference>
<feature type="compositionally biased region" description="Basic and acidic residues" evidence="1">
    <location>
        <begin position="29"/>
        <end position="39"/>
    </location>
</feature>
<dbReference type="RefSeq" id="WP_109776727.1">
    <property type="nucleotide sequence ID" value="NZ_QGDQ01000052.1"/>
</dbReference>
<sequence>MSSAFVRGRSTRPGDRSRPPGALLRPHGSHPEQSRRDGLSHAARPKPTRCATIKLRASVVGSEQAVTDLYDDWTQLQEDGVWLVRPDKIVTWRSNHLLEDPAAALEGALRQVLSRGA</sequence>
<comment type="caution">
    <text evidence="2">The sequence shown here is derived from an EMBL/GenBank/DDBJ whole genome shotgun (WGS) entry which is preliminary data.</text>
</comment>
<evidence type="ECO:0000256" key="1">
    <source>
        <dbReference type="SAM" id="MobiDB-lite"/>
    </source>
</evidence>
<reference evidence="2 3" key="1">
    <citation type="submission" date="2018-03" db="EMBL/GenBank/DDBJ databases">
        <title>Genomic Encyclopedia of Archaeal and Bacterial Type Strains, Phase II (KMG-II): from individual species to whole genera.</title>
        <authorList>
            <person name="Goeker M."/>
        </authorList>
    </citation>
    <scope>NUCLEOTIDE SEQUENCE [LARGE SCALE GENOMIC DNA]</scope>
    <source>
        <strain evidence="2 3">DSM 44889</strain>
    </source>
</reference>
<accession>A0A316A7R2</accession>
<evidence type="ECO:0008006" key="4">
    <source>
        <dbReference type="Google" id="ProtNLM"/>
    </source>
</evidence>
<gene>
    <name evidence="2" type="ORF">BXY45_1523</name>
</gene>
<evidence type="ECO:0000313" key="2">
    <source>
        <dbReference type="EMBL" id="PWJ45777.1"/>
    </source>
</evidence>
<dbReference type="Pfam" id="PF21274">
    <property type="entry name" value="Rng_hyd_C"/>
    <property type="match status" value="1"/>
</dbReference>
<feature type="region of interest" description="Disordered" evidence="1">
    <location>
        <begin position="1"/>
        <end position="48"/>
    </location>
</feature>
<keyword evidence="3" id="KW-1185">Reference proteome</keyword>
<dbReference type="Proteomes" id="UP000245469">
    <property type="component" value="Unassembled WGS sequence"/>
</dbReference>
<evidence type="ECO:0000313" key="3">
    <source>
        <dbReference type="Proteomes" id="UP000245469"/>
    </source>
</evidence>
<dbReference type="AlphaFoldDB" id="A0A316A7R2"/>
<name>A0A316A7R2_9ACTN</name>
<proteinExistence type="predicted"/>
<dbReference type="OrthoDB" id="8670884at2"/>
<organism evidence="2 3">
    <name type="scientific">Quadrisphaera granulorum</name>
    <dbReference type="NCBI Taxonomy" id="317664"/>
    <lineage>
        <taxon>Bacteria</taxon>
        <taxon>Bacillati</taxon>
        <taxon>Actinomycetota</taxon>
        <taxon>Actinomycetes</taxon>
        <taxon>Kineosporiales</taxon>
        <taxon>Kineosporiaceae</taxon>
        <taxon>Quadrisphaera</taxon>
    </lineage>
</organism>